<evidence type="ECO:0000256" key="6">
    <source>
        <dbReference type="ARBA" id="ARBA00023163"/>
    </source>
</evidence>
<dbReference type="CDD" id="cd00383">
    <property type="entry name" value="trans_reg_C"/>
    <property type="match status" value="1"/>
</dbReference>
<dbReference type="PANTHER" id="PTHR48111">
    <property type="entry name" value="REGULATOR OF RPOS"/>
    <property type="match status" value="1"/>
</dbReference>
<dbReference type="eggNOG" id="COG0745">
    <property type="taxonomic scope" value="Bacteria"/>
</dbReference>
<evidence type="ECO:0000313" key="14">
    <source>
        <dbReference type="Proteomes" id="UP000028042"/>
    </source>
</evidence>
<dbReference type="InterPro" id="IPR001789">
    <property type="entry name" value="Sig_transdc_resp-reg_receiver"/>
</dbReference>
<dbReference type="FunFam" id="3.40.50.2300:FF:000001">
    <property type="entry name" value="DNA-binding response regulator PhoB"/>
    <property type="match status" value="1"/>
</dbReference>
<dbReference type="Gene3D" id="6.10.250.690">
    <property type="match status" value="1"/>
</dbReference>
<dbReference type="EMBL" id="CP009268">
    <property type="protein sequence ID" value="AJA52553.1"/>
    <property type="molecule type" value="Genomic_DNA"/>
</dbReference>
<dbReference type="PROSITE" id="PS50110">
    <property type="entry name" value="RESPONSE_REGULATORY"/>
    <property type="match status" value="1"/>
</dbReference>
<accession>A0A0H3JAH5</accession>
<dbReference type="Gene3D" id="3.40.50.2300">
    <property type="match status" value="1"/>
</dbReference>
<dbReference type="InterPro" id="IPR036388">
    <property type="entry name" value="WH-like_DNA-bd_sf"/>
</dbReference>
<dbReference type="PROSITE" id="PS51755">
    <property type="entry name" value="OMPR_PHOB"/>
    <property type="match status" value="1"/>
</dbReference>
<evidence type="ECO:0000313" key="12">
    <source>
        <dbReference type="EMBL" id="AJA52553.1"/>
    </source>
</evidence>
<dbReference type="SUPFAM" id="SSF52172">
    <property type="entry name" value="CheY-like"/>
    <property type="match status" value="1"/>
</dbReference>
<comment type="function">
    <text evidence="7">May play the central regulatory role in sporulation. It may be an element of the effector pathway responsible for the activation of sporulation genes in response to nutritional stress. Spo0A may act in concert with spo0H (a sigma factor) to control the expression of some genes that are critical to the sporulation process.</text>
</comment>
<evidence type="ECO:0000313" key="15">
    <source>
        <dbReference type="Proteomes" id="UP000030905"/>
    </source>
</evidence>
<dbReference type="EMBL" id="JPGY02000001">
    <property type="protein sequence ID" value="KRU11437.1"/>
    <property type="molecule type" value="Genomic_DNA"/>
</dbReference>
<keyword evidence="3" id="KW-0902">Two-component regulatory system</keyword>
<dbReference type="RefSeq" id="WP_003447510.1">
    <property type="nucleotide sequence ID" value="NZ_ANZB01000015.1"/>
</dbReference>
<dbReference type="AlphaFoldDB" id="A0A0H3JAH5"/>
<dbReference type="Gene3D" id="1.10.10.10">
    <property type="entry name" value="Winged helix-like DNA-binding domain superfamily/Winged helix DNA-binding domain"/>
    <property type="match status" value="1"/>
</dbReference>
<sequence length="216" mass="25203">MNNILVVEDEIPISNVICKYLKVAGYDTETAYNGQEALHKIETDKFDLVLLDVMIPYLNGFDLIKILKPKNISVIFLTAKDELTDKLQGFRLGADDYITKPFEYQELLARIRAVLNRNNKLTNKIVYGDVEINLDSHEVIKNGKQIELLPKEYELLILFIKNRHIALTREVLMQKVWGYDFMGETRTIDAHVQRIRKKLGWKNEIKTIFKTGYRLE</sequence>
<evidence type="ECO:0000256" key="4">
    <source>
        <dbReference type="ARBA" id="ARBA00023015"/>
    </source>
</evidence>
<proteinExistence type="predicted"/>
<keyword evidence="6" id="KW-0804">Transcription</keyword>
<evidence type="ECO:0000256" key="3">
    <source>
        <dbReference type="ARBA" id="ARBA00023012"/>
    </source>
</evidence>
<dbReference type="KEGG" id="cpae:CPAST_c24960"/>
<dbReference type="PATRIC" id="fig|1262449.3.peg.3541"/>
<evidence type="ECO:0000259" key="11">
    <source>
        <dbReference type="PROSITE" id="PS51755"/>
    </source>
</evidence>
<dbReference type="InterPro" id="IPR001867">
    <property type="entry name" value="OmpR/PhoB-type_DNA-bd"/>
</dbReference>
<reference evidence="13 14" key="3">
    <citation type="journal article" name="Genome Announc.">
        <title>Improved Draft Genome Sequence of Clostridium pasteurianum Strain ATCC 6013 (DSM 525) Using a Hybrid Next-Generation Sequencing Approach.</title>
        <authorList>
            <person name="Pyne M.E."/>
            <person name="Utturkar S."/>
            <person name="Brown S.D."/>
            <person name="Moo-Young M."/>
            <person name="Chung D.A."/>
            <person name="Chou C.P."/>
        </authorList>
    </citation>
    <scope>NUCLEOTIDE SEQUENCE [LARGE SCALE GENOMIC DNA]</scope>
    <source>
        <strain evidence="13 14">ATCC 6013</strain>
    </source>
</reference>
<reference evidence="12 15" key="1">
    <citation type="journal article" date="2015" name="Genome Announc.">
        <title>Complete Genome Sequence of the Nitrogen-Fixing and Solvent-Producing Clostridium pasteurianum DSM 525.</title>
        <authorList>
            <person name="Poehlein A."/>
            <person name="Grosse-Honebrink A."/>
            <person name="Zhang Y."/>
            <person name="Minton N.P."/>
            <person name="Daniel R."/>
        </authorList>
    </citation>
    <scope>NUCLEOTIDE SEQUENCE [LARGE SCALE GENOMIC DNA]</scope>
    <source>
        <strain evidence="12">DSM 525</strain>
        <strain evidence="15">DSM 525 / ATCC 6013</strain>
    </source>
</reference>
<dbReference type="SMART" id="SM00862">
    <property type="entry name" value="Trans_reg_C"/>
    <property type="match status" value="1"/>
</dbReference>
<evidence type="ECO:0000313" key="13">
    <source>
        <dbReference type="EMBL" id="KRU11437.1"/>
    </source>
</evidence>
<dbReference type="GO" id="GO:0005829">
    <property type="term" value="C:cytosol"/>
    <property type="evidence" value="ECO:0007669"/>
    <property type="project" value="TreeGrafter"/>
</dbReference>
<dbReference type="GO" id="GO:0006355">
    <property type="term" value="P:regulation of DNA-templated transcription"/>
    <property type="evidence" value="ECO:0007669"/>
    <property type="project" value="InterPro"/>
</dbReference>
<dbReference type="Pfam" id="PF00486">
    <property type="entry name" value="Trans_reg_C"/>
    <property type="match status" value="1"/>
</dbReference>
<evidence type="ECO:0000256" key="5">
    <source>
        <dbReference type="ARBA" id="ARBA00023125"/>
    </source>
</evidence>
<feature type="DNA-binding region" description="OmpR/PhoB-type" evidence="9">
    <location>
        <begin position="122"/>
        <end position="216"/>
    </location>
</feature>
<keyword evidence="5 9" id="KW-0238">DNA-binding</keyword>
<evidence type="ECO:0000256" key="8">
    <source>
        <dbReference type="PROSITE-ProRule" id="PRU00169"/>
    </source>
</evidence>
<keyword evidence="15" id="KW-1185">Reference proteome</keyword>
<reference evidence="13" key="2">
    <citation type="submission" date="2015-10" db="EMBL/GenBank/DDBJ databases">
        <title>Improved Draft Genome Sequence of Clostridium pasteurianum Strain ATCC 6013 (DSM 525) Using a Hybrid Next-Generation Sequencing Approach.</title>
        <authorList>
            <person name="Pyne M.E."/>
            <person name="Utturkar S.M."/>
            <person name="Brown S.D."/>
            <person name="Moo-Young M."/>
            <person name="Chung D.A."/>
            <person name="Chou P.C."/>
        </authorList>
    </citation>
    <scope>NUCLEOTIDE SEQUENCE</scope>
    <source>
        <strain evidence="13">ATCC 6013</strain>
    </source>
</reference>
<evidence type="ECO:0000256" key="1">
    <source>
        <dbReference type="ARBA" id="ARBA00018672"/>
    </source>
</evidence>
<dbReference type="PANTHER" id="PTHR48111:SF1">
    <property type="entry name" value="TWO-COMPONENT RESPONSE REGULATOR ORR33"/>
    <property type="match status" value="1"/>
</dbReference>
<evidence type="ECO:0000256" key="2">
    <source>
        <dbReference type="ARBA" id="ARBA00022553"/>
    </source>
</evidence>
<evidence type="ECO:0000259" key="10">
    <source>
        <dbReference type="PROSITE" id="PS50110"/>
    </source>
</evidence>
<protein>
    <recommendedName>
        <fullName evidence="1">Stage 0 sporulation protein A homolog</fullName>
    </recommendedName>
</protein>
<dbReference type="Proteomes" id="UP000028042">
    <property type="component" value="Unassembled WGS sequence"/>
</dbReference>
<feature type="modified residue" description="4-aspartylphosphate" evidence="8">
    <location>
        <position position="52"/>
    </location>
</feature>
<feature type="domain" description="OmpR/PhoB-type" evidence="11">
    <location>
        <begin position="122"/>
        <end position="216"/>
    </location>
</feature>
<dbReference type="Proteomes" id="UP000030905">
    <property type="component" value="Chromosome"/>
</dbReference>
<dbReference type="SMART" id="SM00448">
    <property type="entry name" value="REC"/>
    <property type="match status" value="1"/>
</dbReference>
<dbReference type="GeneID" id="93074632"/>
<dbReference type="KEGG" id="cpat:CLPA_c24960"/>
<dbReference type="GO" id="GO:0000976">
    <property type="term" value="F:transcription cis-regulatory region binding"/>
    <property type="evidence" value="ECO:0007669"/>
    <property type="project" value="TreeGrafter"/>
</dbReference>
<evidence type="ECO:0000256" key="7">
    <source>
        <dbReference type="ARBA" id="ARBA00024867"/>
    </source>
</evidence>
<organism evidence="12 15">
    <name type="scientific">Clostridium pasteurianum DSM 525 = ATCC 6013</name>
    <dbReference type="NCBI Taxonomy" id="1262449"/>
    <lineage>
        <taxon>Bacteria</taxon>
        <taxon>Bacillati</taxon>
        <taxon>Bacillota</taxon>
        <taxon>Clostridia</taxon>
        <taxon>Eubacteriales</taxon>
        <taxon>Clostridiaceae</taxon>
        <taxon>Clostridium</taxon>
    </lineage>
</organism>
<dbReference type="Pfam" id="PF00072">
    <property type="entry name" value="Response_reg"/>
    <property type="match status" value="1"/>
</dbReference>
<dbReference type="GO" id="GO:0000156">
    <property type="term" value="F:phosphorelay response regulator activity"/>
    <property type="evidence" value="ECO:0007669"/>
    <property type="project" value="TreeGrafter"/>
</dbReference>
<dbReference type="GO" id="GO:0032993">
    <property type="term" value="C:protein-DNA complex"/>
    <property type="evidence" value="ECO:0007669"/>
    <property type="project" value="TreeGrafter"/>
</dbReference>
<dbReference type="InterPro" id="IPR011006">
    <property type="entry name" value="CheY-like_superfamily"/>
</dbReference>
<feature type="domain" description="Response regulatory" evidence="10">
    <location>
        <begin position="3"/>
        <end position="115"/>
    </location>
</feature>
<evidence type="ECO:0000256" key="9">
    <source>
        <dbReference type="PROSITE-ProRule" id="PRU01091"/>
    </source>
</evidence>
<keyword evidence="2 8" id="KW-0597">Phosphoprotein</keyword>
<dbReference type="InterPro" id="IPR039420">
    <property type="entry name" value="WalR-like"/>
</dbReference>
<gene>
    <name evidence="12" type="primary">phoP2</name>
    <name evidence="12" type="ORF">CLPA_c24960</name>
    <name evidence="13" type="ORF">CP6013_00684</name>
</gene>
<keyword evidence="4" id="KW-0805">Transcription regulation</keyword>
<name>A0A0H3JAH5_CLOPA</name>